<dbReference type="EMBL" id="FMWK01000004">
    <property type="protein sequence ID" value="SCZ77979.1"/>
    <property type="molecule type" value="Genomic_DNA"/>
</dbReference>
<keyword evidence="2" id="KW-0805">Transcription regulation</keyword>
<feature type="domain" description="HTH lysR-type" evidence="5">
    <location>
        <begin position="1"/>
        <end position="58"/>
    </location>
</feature>
<dbReference type="Gene3D" id="3.40.190.290">
    <property type="match status" value="1"/>
</dbReference>
<dbReference type="RefSeq" id="WP_090161856.1">
    <property type="nucleotide sequence ID" value="NZ_FMWK01000004.1"/>
</dbReference>
<evidence type="ECO:0000256" key="3">
    <source>
        <dbReference type="ARBA" id="ARBA00023125"/>
    </source>
</evidence>
<comment type="similarity">
    <text evidence="1">Belongs to the LysR transcriptional regulatory family.</text>
</comment>
<dbReference type="SUPFAM" id="SSF46785">
    <property type="entry name" value="Winged helix' DNA-binding domain"/>
    <property type="match status" value="1"/>
</dbReference>
<dbReference type="PROSITE" id="PS50931">
    <property type="entry name" value="HTH_LYSR"/>
    <property type="match status" value="1"/>
</dbReference>
<dbReference type="InterPro" id="IPR036388">
    <property type="entry name" value="WH-like_DNA-bd_sf"/>
</dbReference>
<dbReference type="GO" id="GO:0003700">
    <property type="term" value="F:DNA-binding transcription factor activity"/>
    <property type="evidence" value="ECO:0007669"/>
    <property type="project" value="InterPro"/>
</dbReference>
<dbReference type="SUPFAM" id="SSF53850">
    <property type="entry name" value="Periplasmic binding protein-like II"/>
    <property type="match status" value="1"/>
</dbReference>
<name>A0A1G5RXC5_PSEXY</name>
<keyword evidence="4" id="KW-0804">Transcription</keyword>
<dbReference type="GO" id="GO:0000976">
    <property type="term" value="F:transcription cis-regulatory region binding"/>
    <property type="evidence" value="ECO:0007669"/>
    <property type="project" value="TreeGrafter"/>
</dbReference>
<evidence type="ECO:0000256" key="2">
    <source>
        <dbReference type="ARBA" id="ARBA00023015"/>
    </source>
</evidence>
<evidence type="ECO:0000313" key="6">
    <source>
        <dbReference type="EMBL" id="SCZ77979.1"/>
    </source>
</evidence>
<dbReference type="InterPro" id="IPR000847">
    <property type="entry name" value="LysR_HTH_N"/>
</dbReference>
<evidence type="ECO:0000259" key="5">
    <source>
        <dbReference type="PROSITE" id="PS50931"/>
    </source>
</evidence>
<evidence type="ECO:0000313" key="7">
    <source>
        <dbReference type="Proteomes" id="UP000199428"/>
    </source>
</evidence>
<organism evidence="6 7">
    <name type="scientific">Pseudobutyrivibrio xylanivorans</name>
    <dbReference type="NCBI Taxonomy" id="185007"/>
    <lineage>
        <taxon>Bacteria</taxon>
        <taxon>Bacillati</taxon>
        <taxon>Bacillota</taxon>
        <taxon>Clostridia</taxon>
        <taxon>Lachnospirales</taxon>
        <taxon>Lachnospiraceae</taxon>
        <taxon>Pseudobutyrivibrio</taxon>
    </lineage>
</organism>
<reference evidence="6 7" key="1">
    <citation type="submission" date="2016-10" db="EMBL/GenBank/DDBJ databases">
        <authorList>
            <person name="de Groot N.N."/>
        </authorList>
    </citation>
    <scope>NUCLEOTIDE SEQUENCE [LARGE SCALE GENOMIC DNA]</scope>
    <source>
        <strain evidence="6 7">DSM 10317</strain>
    </source>
</reference>
<dbReference type="Pfam" id="PF03466">
    <property type="entry name" value="LysR_substrate"/>
    <property type="match status" value="1"/>
</dbReference>
<dbReference type="Gene3D" id="1.10.10.10">
    <property type="entry name" value="Winged helix-like DNA-binding domain superfamily/Winged helix DNA-binding domain"/>
    <property type="match status" value="1"/>
</dbReference>
<evidence type="ECO:0000256" key="4">
    <source>
        <dbReference type="ARBA" id="ARBA00023163"/>
    </source>
</evidence>
<dbReference type="AlphaFoldDB" id="A0A1G5RXC5"/>
<proteinExistence type="inferred from homology"/>
<dbReference type="Pfam" id="PF00126">
    <property type="entry name" value="HTH_1"/>
    <property type="match status" value="1"/>
</dbReference>
<dbReference type="PANTHER" id="PTHR30126">
    <property type="entry name" value="HTH-TYPE TRANSCRIPTIONAL REGULATOR"/>
    <property type="match status" value="1"/>
</dbReference>
<dbReference type="Proteomes" id="UP000199428">
    <property type="component" value="Unassembled WGS sequence"/>
</dbReference>
<gene>
    <name evidence="6" type="ORF">SAMN02910350_01029</name>
</gene>
<dbReference type="InterPro" id="IPR005119">
    <property type="entry name" value="LysR_subst-bd"/>
</dbReference>
<sequence>MTTKQIDYCIELARTESFSRGAENMFVSQPTFSYQIKLLEEEVGFEIFVRNGKGATLTPAGQQFVTYLSNMRKELKRAIEQAQNFSSKYQDNITISLMVRQALYFLPEAIKDFEKNEPGVQITPLFQYENGMDSFLKNESDVVFALEEQTKQLAGTTVHQLFKSHIYLVCDKNDPLASKNLITDEDIYGRTLMVGGGSPALLRSIQQKLISSGKIEYFNSPDHDTTHINIAADKGICLSPGFLNDHSGQFAWIPYDCDDTFSCVLCTHKADQRQSLDTFIKVLQKLYNEAVAFPL</sequence>
<protein>
    <submittedName>
        <fullName evidence="6">DNA-binding transcriptional regulator, LysR family</fullName>
    </submittedName>
</protein>
<keyword evidence="3 6" id="KW-0238">DNA-binding</keyword>
<accession>A0A1G5RXC5</accession>
<evidence type="ECO:0000256" key="1">
    <source>
        <dbReference type="ARBA" id="ARBA00009437"/>
    </source>
</evidence>
<dbReference type="InterPro" id="IPR036390">
    <property type="entry name" value="WH_DNA-bd_sf"/>
</dbReference>
<dbReference type="PANTHER" id="PTHR30126:SF40">
    <property type="entry name" value="HTH-TYPE TRANSCRIPTIONAL REGULATOR GLTR"/>
    <property type="match status" value="1"/>
</dbReference>
<dbReference type="PRINTS" id="PR00039">
    <property type="entry name" value="HTHLYSR"/>
</dbReference>